<accession>A0A654M1I0</accession>
<feature type="region of interest" description="Disordered" evidence="1">
    <location>
        <begin position="220"/>
        <end position="246"/>
    </location>
</feature>
<feature type="transmembrane region" description="Helical" evidence="2">
    <location>
        <begin position="7"/>
        <end position="29"/>
    </location>
</feature>
<reference evidence="4" key="1">
    <citation type="submission" date="2015-10" db="EMBL/GenBank/DDBJ databases">
        <title>Niche specialization of a soil ammonia-oxidizing archaeon, Candidatus Nitrosocosmicus oleophilus.</title>
        <authorList>
            <person name="Jung M.-Y."/>
            <person name="Rhee S.-K."/>
        </authorList>
    </citation>
    <scope>NUCLEOTIDE SEQUENCE [LARGE SCALE GENOMIC DNA]</scope>
    <source>
        <strain evidence="4">MY3</strain>
    </source>
</reference>
<dbReference type="EMBL" id="CP012850">
    <property type="protein sequence ID" value="ALI36810.1"/>
    <property type="molecule type" value="Genomic_DNA"/>
</dbReference>
<organism evidence="3 4">
    <name type="scientific">Candidatus Nitrosocosmicus oleophilus</name>
    <dbReference type="NCBI Taxonomy" id="1353260"/>
    <lineage>
        <taxon>Archaea</taxon>
        <taxon>Nitrososphaerota</taxon>
        <taxon>Nitrososphaeria</taxon>
        <taxon>Nitrososphaerales</taxon>
        <taxon>Nitrososphaeraceae</taxon>
        <taxon>Candidatus Nitrosocosmicus</taxon>
    </lineage>
</organism>
<evidence type="ECO:0000256" key="2">
    <source>
        <dbReference type="SAM" id="Phobius"/>
    </source>
</evidence>
<name>A0A654M1I0_9ARCH</name>
<dbReference type="AlphaFoldDB" id="A0A654M1I0"/>
<keyword evidence="4" id="KW-1185">Reference proteome</keyword>
<keyword evidence="2" id="KW-1133">Transmembrane helix</keyword>
<evidence type="ECO:0000313" key="4">
    <source>
        <dbReference type="Proteomes" id="UP000058925"/>
    </source>
</evidence>
<keyword evidence="2" id="KW-0472">Membrane</keyword>
<protein>
    <submittedName>
        <fullName evidence="3">Uncharacterized protein</fullName>
    </submittedName>
</protein>
<evidence type="ECO:0000256" key="1">
    <source>
        <dbReference type="SAM" id="MobiDB-lite"/>
    </source>
</evidence>
<keyword evidence="2" id="KW-0812">Transmembrane</keyword>
<feature type="compositionally biased region" description="Low complexity" evidence="1">
    <location>
        <begin position="222"/>
        <end position="246"/>
    </location>
</feature>
<dbReference type="KEGG" id="taa:NMY3_02619"/>
<evidence type="ECO:0000313" key="3">
    <source>
        <dbReference type="EMBL" id="ALI36810.1"/>
    </source>
</evidence>
<gene>
    <name evidence="3" type="ORF">NMY3_02619</name>
</gene>
<dbReference type="Proteomes" id="UP000058925">
    <property type="component" value="Chromosome"/>
</dbReference>
<proteinExistence type="predicted"/>
<sequence length="258" mass="28729">MKPMKITCSFIIIIFSSSFLIVSFMLYAYQSSEPIKVQASNETFYSKGQTQSYPQSNSLHHTIQNKKSDTLIFSNPYYSSNATIMLAKVPIEKSSSINKEVQFYVERGVINSTLVTYNVGYYVEDSTIDGSKPEFKPLSSGLETKPSPNYYKGSGIFLTENGDIIEWDAFDQIINKSNDTVHYAGMIFFSPVVAGKNDELSLLKNRVGIYEFSIEADDITKSPSPSHLSTSSSSSSTTSATSATPTTQRTIWLWPNTH</sequence>